<dbReference type="Proteomes" id="UP000614601">
    <property type="component" value="Unassembled WGS sequence"/>
</dbReference>
<evidence type="ECO:0000313" key="3">
    <source>
        <dbReference type="Proteomes" id="UP000614601"/>
    </source>
</evidence>
<feature type="domain" description="CHK kinase-like" evidence="1">
    <location>
        <begin position="153"/>
        <end position="339"/>
    </location>
</feature>
<protein>
    <recommendedName>
        <fullName evidence="1">CHK kinase-like domain-containing protein</fullName>
    </recommendedName>
</protein>
<dbReference type="AlphaFoldDB" id="A0A811KEK1"/>
<gene>
    <name evidence="2" type="ORF">BOKJ2_LOCUS5018</name>
</gene>
<dbReference type="PANTHER" id="PTHR23020:SF41">
    <property type="entry name" value="AMINOGLYCOSIDE PHOSPHOTRANSFERASE DOMAIN-CONTAINING PROTEIN"/>
    <property type="match status" value="1"/>
</dbReference>
<dbReference type="EMBL" id="CAJFCW020000003">
    <property type="protein sequence ID" value="CAG9100573.1"/>
    <property type="molecule type" value="Genomic_DNA"/>
</dbReference>
<dbReference type="SMART" id="SM00587">
    <property type="entry name" value="CHK"/>
    <property type="match status" value="1"/>
</dbReference>
<dbReference type="EMBL" id="CAJFDH010000003">
    <property type="protein sequence ID" value="CAD5213289.1"/>
    <property type="molecule type" value="Genomic_DNA"/>
</dbReference>
<keyword evidence="3" id="KW-1185">Reference proteome</keyword>
<dbReference type="InterPro" id="IPR052961">
    <property type="entry name" value="Oxido-Kinase-like_Enzymes"/>
</dbReference>
<dbReference type="InterPro" id="IPR015897">
    <property type="entry name" value="CHK_kinase-like"/>
</dbReference>
<proteinExistence type="predicted"/>
<organism evidence="2 3">
    <name type="scientific">Bursaphelenchus okinawaensis</name>
    <dbReference type="NCBI Taxonomy" id="465554"/>
    <lineage>
        <taxon>Eukaryota</taxon>
        <taxon>Metazoa</taxon>
        <taxon>Ecdysozoa</taxon>
        <taxon>Nematoda</taxon>
        <taxon>Chromadorea</taxon>
        <taxon>Rhabditida</taxon>
        <taxon>Tylenchina</taxon>
        <taxon>Tylenchomorpha</taxon>
        <taxon>Aphelenchoidea</taxon>
        <taxon>Aphelenchoididae</taxon>
        <taxon>Bursaphelenchus</taxon>
    </lineage>
</organism>
<evidence type="ECO:0000313" key="2">
    <source>
        <dbReference type="EMBL" id="CAD5213289.1"/>
    </source>
</evidence>
<comment type="caution">
    <text evidence="2">The sequence shown here is derived from an EMBL/GenBank/DDBJ whole genome shotgun (WGS) entry which is preliminary data.</text>
</comment>
<dbReference type="Proteomes" id="UP000783686">
    <property type="component" value="Unassembled WGS sequence"/>
</dbReference>
<dbReference type="Pfam" id="PF07914">
    <property type="entry name" value="DUF1679"/>
    <property type="match status" value="1"/>
</dbReference>
<name>A0A811KEK1_9BILA</name>
<dbReference type="OrthoDB" id="5915577at2759"/>
<evidence type="ECO:0000259" key="1">
    <source>
        <dbReference type="SMART" id="SM00587"/>
    </source>
</evidence>
<dbReference type="InterPro" id="IPR012877">
    <property type="entry name" value="Dhs-27"/>
</dbReference>
<sequence>MPKIIEPTNVENNSVKLAYTLKEELVKQKICGDRITVSWLIKTVAANSVELENLWSQSTVENVGTIRLGVGESFNSDIYRVVIEFQNKERFSLVVKIPQSNASAGELVMENATFKGHDKEVKFYRMFSNAKQLGAIPKFYFGREIGQAETAILLIEDKGSQVISPSIFTSTPPEHIFAVSRELARMQAYAFKIPGNPWKTEFPDYWHTWEAHTVLNKACEPQLRSYDAEISEMLDILRPVNNREFARYAIETRPEQLNAIAFANGDLWSGNLLYKKDMETNKPTNDLVAIIDYQGAIAGNVFIDLVRYIVMCVDGATRRKYRDLFIEKFYTDLKKAYIEFQIAEPIGFTREQCEELYDLCVVEQAIICIMNIPFFKVNADNVSFDVHKKRMEVLLKRNREMFKDAITLMKSYGWDFQKQ</sequence>
<dbReference type="PANTHER" id="PTHR23020">
    <property type="entry name" value="UNCHARACTERIZED NUCLEAR HORMONE RECEPTOR-RELATED"/>
    <property type="match status" value="1"/>
</dbReference>
<dbReference type="SUPFAM" id="SSF56112">
    <property type="entry name" value="Protein kinase-like (PK-like)"/>
    <property type="match status" value="1"/>
</dbReference>
<reference evidence="2" key="1">
    <citation type="submission" date="2020-09" db="EMBL/GenBank/DDBJ databases">
        <authorList>
            <person name="Kikuchi T."/>
        </authorList>
    </citation>
    <scope>NUCLEOTIDE SEQUENCE</scope>
    <source>
        <strain evidence="2">SH1</strain>
    </source>
</reference>
<dbReference type="InterPro" id="IPR011009">
    <property type="entry name" value="Kinase-like_dom_sf"/>
</dbReference>
<accession>A0A811KEK1</accession>